<dbReference type="RefSeq" id="WP_123207496.1">
    <property type="nucleotide sequence ID" value="NZ_RBEE01000045.1"/>
</dbReference>
<accession>A0A3N0BLM2</accession>
<keyword evidence="3" id="KW-1185">Reference proteome</keyword>
<reference evidence="2 3" key="1">
    <citation type="submission" date="2018-10" db="EMBL/GenBank/DDBJ databases">
        <title>Genome sequencing of Pedobacter jejuensis TNB23.</title>
        <authorList>
            <person name="Cho Y.-J."/>
            <person name="Cho A."/>
            <person name="Kim O.-S."/>
        </authorList>
    </citation>
    <scope>NUCLEOTIDE SEQUENCE [LARGE SCALE GENOMIC DNA]</scope>
    <source>
        <strain evidence="2 3">TNB23</strain>
    </source>
</reference>
<evidence type="ECO:0000313" key="2">
    <source>
        <dbReference type="EMBL" id="RNL49595.1"/>
    </source>
</evidence>
<comment type="caution">
    <text evidence="2">The sequence shown here is derived from an EMBL/GenBank/DDBJ whole genome shotgun (WGS) entry which is preliminary data.</text>
</comment>
<dbReference type="EMBL" id="RBEE01000045">
    <property type="protein sequence ID" value="RNL49595.1"/>
    <property type="molecule type" value="Genomic_DNA"/>
</dbReference>
<gene>
    <name evidence="2" type="ORF">D7004_19470</name>
</gene>
<dbReference type="OrthoDB" id="713675at2"/>
<organism evidence="2 3">
    <name type="scientific">Pedobacter jejuensis</name>
    <dbReference type="NCBI Taxonomy" id="1268550"/>
    <lineage>
        <taxon>Bacteria</taxon>
        <taxon>Pseudomonadati</taxon>
        <taxon>Bacteroidota</taxon>
        <taxon>Sphingobacteriia</taxon>
        <taxon>Sphingobacteriales</taxon>
        <taxon>Sphingobacteriaceae</taxon>
        <taxon>Pedobacter</taxon>
    </lineage>
</organism>
<protein>
    <recommendedName>
        <fullName evidence="4">BACON domain-containing protein</fullName>
    </recommendedName>
</protein>
<dbReference type="PROSITE" id="PS51257">
    <property type="entry name" value="PROKAR_LIPOPROTEIN"/>
    <property type="match status" value="1"/>
</dbReference>
<evidence type="ECO:0000313" key="3">
    <source>
        <dbReference type="Proteomes" id="UP000274046"/>
    </source>
</evidence>
<feature type="signal peptide" evidence="1">
    <location>
        <begin position="1"/>
        <end position="21"/>
    </location>
</feature>
<keyword evidence="1" id="KW-0732">Signal</keyword>
<sequence length="128" mass="13018">MKKIKTLLSLSLILTLFFACKKDNDTPSGGAHKVIYKAVGSAGTNINIAVTATGVSGGTETFTSLTGSTWTSPEYTFPANAVVATAAVSGTGPSATSTLKVQIFVDGVMKAEGNSTGTILSAQGTYSF</sequence>
<dbReference type="AlphaFoldDB" id="A0A3N0BLM2"/>
<evidence type="ECO:0008006" key="4">
    <source>
        <dbReference type="Google" id="ProtNLM"/>
    </source>
</evidence>
<name>A0A3N0BLM2_9SPHI</name>
<feature type="chain" id="PRO_5018065035" description="BACON domain-containing protein" evidence="1">
    <location>
        <begin position="22"/>
        <end position="128"/>
    </location>
</feature>
<proteinExistence type="predicted"/>
<dbReference type="Proteomes" id="UP000274046">
    <property type="component" value="Unassembled WGS sequence"/>
</dbReference>
<evidence type="ECO:0000256" key="1">
    <source>
        <dbReference type="SAM" id="SignalP"/>
    </source>
</evidence>